<accession>A0A8J3TQ30</accession>
<dbReference type="EMBL" id="BOOO01000019">
    <property type="protein sequence ID" value="GII30463.1"/>
    <property type="molecule type" value="Genomic_DNA"/>
</dbReference>
<protein>
    <submittedName>
        <fullName evidence="1">Uncharacterized protein</fullName>
    </submittedName>
</protein>
<name>A0A8J3TQ30_9ACTN</name>
<reference evidence="1 2" key="1">
    <citation type="submission" date="2021-01" db="EMBL/GenBank/DDBJ databases">
        <title>Whole genome shotgun sequence of Planotetraspora mira NBRC 15435.</title>
        <authorList>
            <person name="Komaki H."/>
            <person name="Tamura T."/>
        </authorList>
    </citation>
    <scope>NUCLEOTIDE SEQUENCE [LARGE SCALE GENOMIC DNA]</scope>
    <source>
        <strain evidence="1 2">NBRC 15435</strain>
    </source>
</reference>
<comment type="caution">
    <text evidence="1">The sequence shown here is derived from an EMBL/GenBank/DDBJ whole genome shotgun (WGS) entry which is preliminary data.</text>
</comment>
<evidence type="ECO:0000313" key="1">
    <source>
        <dbReference type="EMBL" id="GII30463.1"/>
    </source>
</evidence>
<gene>
    <name evidence="1" type="ORF">Pmi06nite_39050</name>
</gene>
<dbReference type="SUPFAM" id="SSF55961">
    <property type="entry name" value="Bet v1-like"/>
    <property type="match status" value="1"/>
</dbReference>
<organism evidence="1 2">
    <name type="scientific">Planotetraspora mira</name>
    <dbReference type="NCBI Taxonomy" id="58121"/>
    <lineage>
        <taxon>Bacteria</taxon>
        <taxon>Bacillati</taxon>
        <taxon>Actinomycetota</taxon>
        <taxon>Actinomycetes</taxon>
        <taxon>Streptosporangiales</taxon>
        <taxon>Streptosporangiaceae</taxon>
        <taxon>Planotetraspora</taxon>
    </lineage>
</organism>
<evidence type="ECO:0000313" key="2">
    <source>
        <dbReference type="Proteomes" id="UP000650628"/>
    </source>
</evidence>
<dbReference type="InterPro" id="IPR023393">
    <property type="entry name" value="START-like_dom_sf"/>
</dbReference>
<dbReference type="Proteomes" id="UP000650628">
    <property type="component" value="Unassembled WGS sequence"/>
</dbReference>
<keyword evidence="2" id="KW-1185">Reference proteome</keyword>
<dbReference type="RefSeq" id="WP_203954420.1">
    <property type="nucleotide sequence ID" value="NZ_BOOO01000019.1"/>
</dbReference>
<sequence length="162" mass="18108">MTWPIGEIDDLRRLRVLAAAIPGAMYVETDLPARFDDVWQVLGDLERALPGLVPDVRSVRVTEQHGERFRAMIRGRSGLRAPFDGILRPGWCLMQSRFVSFGIAVAPDGDGTRLGYMSGFRFPGMRILGPLLVPANRLLGRVVVRRFITRFDRDGDSGGRPM</sequence>
<dbReference type="AlphaFoldDB" id="A0A8J3TQ30"/>
<dbReference type="Gene3D" id="3.30.530.20">
    <property type="match status" value="1"/>
</dbReference>
<proteinExistence type="predicted"/>